<dbReference type="EMBL" id="MHIL01000025">
    <property type="protein sequence ID" value="OGY51041.1"/>
    <property type="molecule type" value="Genomic_DNA"/>
</dbReference>
<gene>
    <name evidence="1" type="ORF">A3J59_01670</name>
</gene>
<name>A0A1G1YFM2_9BACT</name>
<comment type="caution">
    <text evidence="1">The sequence shown here is derived from an EMBL/GenBank/DDBJ whole genome shotgun (WGS) entry which is preliminary data.</text>
</comment>
<proteinExistence type="predicted"/>
<organism evidence="1 2">
    <name type="scientific">Candidatus Buchananbacteria bacterium RIFCSPHIGHO2_02_FULL_56_16</name>
    <dbReference type="NCBI Taxonomy" id="1797542"/>
    <lineage>
        <taxon>Bacteria</taxon>
        <taxon>Candidatus Buchananiibacteriota</taxon>
    </lineage>
</organism>
<reference evidence="1 2" key="1">
    <citation type="journal article" date="2016" name="Nat. Commun.">
        <title>Thousands of microbial genomes shed light on interconnected biogeochemical processes in an aquifer system.</title>
        <authorList>
            <person name="Anantharaman K."/>
            <person name="Brown C.T."/>
            <person name="Hug L.A."/>
            <person name="Sharon I."/>
            <person name="Castelle C.J."/>
            <person name="Probst A.J."/>
            <person name="Thomas B.C."/>
            <person name="Singh A."/>
            <person name="Wilkins M.J."/>
            <person name="Karaoz U."/>
            <person name="Brodie E.L."/>
            <person name="Williams K.H."/>
            <person name="Hubbard S.S."/>
            <person name="Banfield J.F."/>
        </authorList>
    </citation>
    <scope>NUCLEOTIDE SEQUENCE [LARGE SCALE GENOMIC DNA]</scope>
</reference>
<evidence type="ECO:0000313" key="1">
    <source>
        <dbReference type="EMBL" id="OGY51041.1"/>
    </source>
</evidence>
<dbReference type="AlphaFoldDB" id="A0A1G1YFM2"/>
<protein>
    <submittedName>
        <fullName evidence="1">Uncharacterized protein</fullName>
    </submittedName>
</protein>
<evidence type="ECO:0000313" key="2">
    <source>
        <dbReference type="Proteomes" id="UP000177310"/>
    </source>
</evidence>
<sequence length="105" mass="11458">MIGSSLGDLCIEIRVTTNLGNLPTEKRKGDSTAAVHSIVTENVQPDVLPRNQDTVLLRCRSQLEISGRGRSDGGVLFGGKIGFGQGVTENISRFVETRIKWRLYG</sequence>
<dbReference type="Proteomes" id="UP000177310">
    <property type="component" value="Unassembled WGS sequence"/>
</dbReference>
<accession>A0A1G1YFM2</accession>